<feature type="region of interest" description="Disordered" evidence="1">
    <location>
        <begin position="102"/>
        <end position="125"/>
    </location>
</feature>
<evidence type="ECO:0000313" key="3">
    <source>
        <dbReference type="Proteomes" id="UP001596201"/>
    </source>
</evidence>
<dbReference type="Pfam" id="PF24336">
    <property type="entry name" value="DUF7504"/>
    <property type="match status" value="1"/>
</dbReference>
<dbReference type="EMBL" id="JBHSKX010000004">
    <property type="protein sequence ID" value="MFC5369098.1"/>
    <property type="molecule type" value="Genomic_DNA"/>
</dbReference>
<protein>
    <recommendedName>
        <fullName evidence="4">STAS domain-containing protein</fullName>
    </recommendedName>
</protein>
<dbReference type="RefSeq" id="WP_227231153.1">
    <property type="nucleotide sequence ID" value="NZ_JAJCVJ010000003.1"/>
</dbReference>
<reference evidence="2 3" key="1">
    <citation type="journal article" date="2019" name="Int. J. Syst. Evol. Microbiol.">
        <title>The Global Catalogue of Microorganisms (GCM) 10K type strain sequencing project: providing services to taxonomists for standard genome sequencing and annotation.</title>
        <authorList>
            <consortium name="The Broad Institute Genomics Platform"/>
            <consortium name="The Broad Institute Genome Sequencing Center for Infectious Disease"/>
            <person name="Wu L."/>
            <person name="Ma J."/>
        </authorList>
    </citation>
    <scope>NUCLEOTIDE SEQUENCE [LARGE SCALE GENOMIC DNA]</scope>
    <source>
        <strain evidence="2 3">CGMCC 1.12237</strain>
    </source>
</reference>
<dbReference type="Proteomes" id="UP001596201">
    <property type="component" value="Unassembled WGS sequence"/>
</dbReference>
<keyword evidence="3" id="KW-1185">Reference proteome</keyword>
<sequence>MKIPTPSMKTTNRFCIDGLSMTIRELTFRGDDTPPLGTVLGELKREGCAVMIVGESRMAREAMSQRLFGAPDKDRHRVLLTPNGDYPVEPWLPRGVSPSRVRTVSVRESERSATATRPDSPEPRAADLDTALEELDTAIADTQYPFDPGVLRIGVHTADALAEAYGREQALSFLEDVIERVRSRRGMGHVHLNQPAEHPMVGEFEPLVDALVEVRFPDTYQPEQRWYIPQYGYTTWVQISPSH</sequence>
<organism evidence="2 3">
    <name type="scientific">Salinirubrum litoreum</name>
    <dbReference type="NCBI Taxonomy" id="1126234"/>
    <lineage>
        <taxon>Archaea</taxon>
        <taxon>Methanobacteriati</taxon>
        <taxon>Methanobacteriota</taxon>
        <taxon>Stenosarchaea group</taxon>
        <taxon>Halobacteria</taxon>
        <taxon>Halobacteriales</taxon>
        <taxon>Haloferacaceae</taxon>
        <taxon>Salinirubrum</taxon>
    </lineage>
</organism>
<evidence type="ECO:0008006" key="4">
    <source>
        <dbReference type="Google" id="ProtNLM"/>
    </source>
</evidence>
<evidence type="ECO:0000256" key="1">
    <source>
        <dbReference type="SAM" id="MobiDB-lite"/>
    </source>
</evidence>
<name>A0ABD5RGM4_9EURY</name>
<proteinExistence type="predicted"/>
<comment type="caution">
    <text evidence="2">The sequence shown here is derived from an EMBL/GenBank/DDBJ whole genome shotgun (WGS) entry which is preliminary data.</text>
</comment>
<dbReference type="InterPro" id="IPR055927">
    <property type="entry name" value="DUF7504"/>
</dbReference>
<evidence type="ECO:0000313" key="2">
    <source>
        <dbReference type="EMBL" id="MFC5369098.1"/>
    </source>
</evidence>
<dbReference type="AlphaFoldDB" id="A0ABD5RGM4"/>
<gene>
    <name evidence="2" type="ORF">ACFPJ5_19390</name>
</gene>
<accession>A0ABD5RGM4</accession>